<evidence type="ECO:0000256" key="1">
    <source>
        <dbReference type="SAM" id="MobiDB-lite"/>
    </source>
</evidence>
<feature type="region of interest" description="Disordered" evidence="1">
    <location>
        <begin position="1"/>
        <end position="53"/>
    </location>
</feature>
<reference evidence="2" key="2">
    <citation type="submission" date="2025-09" db="UniProtKB">
        <authorList>
            <consortium name="Ensembl"/>
        </authorList>
    </citation>
    <scope>IDENTIFICATION</scope>
</reference>
<dbReference type="PANTHER" id="PTHR10920:SF12">
    <property type="entry name" value="TRNA (CYTIDINE(32)_GUANOSINE(34)-2'-O)-METHYLTRANSFERASE-RELATED"/>
    <property type="match status" value="1"/>
</dbReference>
<name>A0A8C6ZTU5_NOTPE</name>
<dbReference type="GO" id="GO:0002181">
    <property type="term" value="P:cytoplasmic translation"/>
    <property type="evidence" value="ECO:0007669"/>
    <property type="project" value="TreeGrafter"/>
</dbReference>
<dbReference type="InterPro" id="IPR050082">
    <property type="entry name" value="RNA_methyltr_RlmE"/>
</dbReference>
<organism evidence="2 3">
    <name type="scientific">Nothoprocta perdicaria</name>
    <name type="common">Chilean tinamou</name>
    <name type="synonym">Crypturus perdicarius</name>
    <dbReference type="NCBI Taxonomy" id="30464"/>
    <lineage>
        <taxon>Eukaryota</taxon>
        <taxon>Metazoa</taxon>
        <taxon>Chordata</taxon>
        <taxon>Craniata</taxon>
        <taxon>Vertebrata</taxon>
        <taxon>Euteleostomi</taxon>
        <taxon>Archelosauria</taxon>
        <taxon>Archosauria</taxon>
        <taxon>Dinosauria</taxon>
        <taxon>Saurischia</taxon>
        <taxon>Theropoda</taxon>
        <taxon>Coelurosauria</taxon>
        <taxon>Aves</taxon>
        <taxon>Palaeognathae</taxon>
        <taxon>Tinamiformes</taxon>
        <taxon>Tinamidae</taxon>
        <taxon>Nothoprocta</taxon>
    </lineage>
</organism>
<dbReference type="GO" id="GO:0005737">
    <property type="term" value="C:cytoplasm"/>
    <property type="evidence" value="ECO:0007669"/>
    <property type="project" value="TreeGrafter"/>
</dbReference>
<dbReference type="Ensembl" id="ENSNPET00000021220.1">
    <property type="protein sequence ID" value="ENSNPEP00000020678.1"/>
    <property type="gene ID" value="ENSNPEG00000015383.1"/>
</dbReference>
<reference evidence="2" key="1">
    <citation type="submission" date="2025-08" db="UniProtKB">
        <authorList>
            <consortium name="Ensembl"/>
        </authorList>
    </citation>
    <scope>IDENTIFICATION</scope>
</reference>
<dbReference type="Proteomes" id="UP000694420">
    <property type="component" value="Unplaced"/>
</dbReference>
<dbReference type="GO" id="GO:0030488">
    <property type="term" value="P:tRNA methylation"/>
    <property type="evidence" value="ECO:0007669"/>
    <property type="project" value="TreeGrafter"/>
</dbReference>
<dbReference type="AlphaFoldDB" id="A0A8C6ZTU5"/>
<evidence type="ECO:0000313" key="3">
    <source>
        <dbReference type="Proteomes" id="UP000694420"/>
    </source>
</evidence>
<proteinExistence type="predicted"/>
<feature type="compositionally biased region" description="Low complexity" evidence="1">
    <location>
        <begin position="38"/>
        <end position="49"/>
    </location>
</feature>
<keyword evidence="3" id="KW-1185">Reference proteome</keyword>
<accession>A0A8C6ZTU5</accession>
<protein>
    <submittedName>
        <fullName evidence="2">Uncharacterized protein</fullName>
    </submittedName>
</protein>
<dbReference type="PANTHER" id="PTHR10920">
    <property type="entry name" value="RIBOSOMAL RNA METHYLTRANSFERASE"/>
    <property type="match status" value="1"/>
</dbReference>
<dbReference type="GO" id="GO:0008175">
    <property type="term" value="F:tRNA methyltransferase activity"/>
    <property type="evidence" value="ECO:0007669"/>
    <property type="project" value="TreeGrafter"/>
</dbReference>
<sequence length="110" mass="12135">MRSTGGGNAPPPVASPAHAQRGPARFPRPKRRQRAFNGSRRGAGAAMGRSSRDKRDVYYRLAKERGWRARSAFKLLQLEIRRVLTLTPPQALNITTQVLRPGGTFVAKVS</sequence>
<evidence type="ECO:0000313" key="2">
    <source>
        <dbReference type="Ensembl" id="ENSNPEP00000020678.1"/>
    </source>
</evidence>